<evidence type="ECO:0000313" key="5">
    <source>
        <dbReference type="Proteomes" id="UP000038204"/>
    </source>
</evidence>
<keyword evidence="4" id="KW-1185">Reference proteome</keyword>
<dbReference type="KEGG" id="ysi:BF17_08410"/>
<dbReference type="InterPro" id="IPR008617">
    <property type="entry name" value="Uncharacterised_YcgJ"/>
</dbReference>
<dbReference type="Proteomes" id="UP000019439">
    <property type="component" value="Chromosome"/>
</dbReference>
<dbReference type="Pfam" id="PF05666">
    <property type="entry name" value="YcgJ"/>
    <property type="match status" value="1"/>
</dbReference>
<dbReference type="PATRIC" id="fig|367190.3.peg.1627"/>
<proteinExistence type="predicted"/>
<sequence length="117" mass="13086">MKKVLFLTALLGVSTSTFAATIFEPSEGVVCDKKSNFCVDNQGISMGWTKEYLGSDAEEKLSKETGGSGDIHLWEYTLSNGVYCDSHAKQCYTDRYFPRTKEKQEKKYTAKIFGTAK</sequence>
<evidence type="ECO:0000256" key="1">
    <source>
        <dbReference type="SAM" id="SignalP"/>
    </source>
</evidence>
<protein>
    <submittedName>
        <fullName evidence="3">Fels-1 Prophage Protein-like</fullName>
    </submittedName>
</protein>
<dbReference type="EMBL" id="CP007230">
    <property type="protein sequence ID" value="AHK19331.1"/>
    <property type="molecule type" value="Genomic_DNA"/>
</dbReference>
<dbReference type="Proteomes" id="UP000038204">
    <property type="component" value="Unassembled WGS sequence"/>
</dbReference>
<dbReference type="AlphaFoldDB" id="A0A0T9R8V3"/>
<dbReference type="EMBL" id="CQBK01000034">
    <property type="protein sequence ID" value="CNI50634.1"/>
    <property type="molecule type" value="Genomic_DNA"/>
</dbReference>
<evidence type="ECO:0000313" key="3">
    <source>
        <dbReference type="EMBL" id="CNI50634.1"/>
    </source>
</evidence>
<reference evidence="2 4" key="1">
    <citation type="journal article" date="2014" name="Genome Announc.">
        <title>Genome Sequence of Yersinia similis Y228T, a Member of the Yersinia pseudotuberculosis Complex.</title>
        <authorList>
            <person name="Sprague L.D."/>
            <person name="Neubauer H."/>
        </authorList>
    </citation>
    <scope>NUCLEOTIDE SEQUENCE [LARGE SCALE GENOMIC DNA]</scope>
    <source>
        <strain evidence="2 4">228</strain>
    </source>
</reference>
<accession>A0A0T9R8V3</accession>
<feature type="signal peptide" evidence="1">
    <location>
        <begin position="1"/>
        <end position="19"/>
    </location>
</feature>
<feature type="chain" id="PRO_5006696040" evidence="1">
    <location>
        <begin position="20"/>
        <end position="117"/>
    </location>
</feature>
<evidence type="ECO:0000313" key="4">
    <source>
        <dbReference type="Proteomes" id="UP000019439"/>
    </source>
</evidence>
<evidence type="ECO:0000313" key="2">
    <source>
        <dbReference type="EMBL" id="AHK19331.1"/>
    </source>
</evidence>
<organism evidence="3 5">
    <name type="scientific">Yersinia similis</name>
    <dbReference type="NCBI Taxonomy" id="367190"/>
    <lineage>
        <taxon>Bacteria</taxon>
        <taxon>Pseudomonadati</taxon>
        <taxon>Pseudomonadota</taxon>
        <taxon>Gammaproteobacteria</taxon>
        <taxon>Enterobacterales</taxon>
        <taxon>Yersiniaceae</taxon>
        <taxon>Yersinia</taxon>
    </lineage>
</organism>
<reference evidence="3 5" key="2">
    <citation type="submission" date="2015-03" db="EMBL/GenBank/DDBJ databases">
        <authorList>
            <person name="Murphy D."/>
        </authorList>
    </citation>
    <scope>NUCLEOTIDE SEQUENCE [LARGE SCALE GENOMIC DNA]</scope>
    <source>
        <strain evidence="3 5">Y233</strain>
    </source>
</reference>
<gene>
    <name evidence="2" type="ORF">BF17_08410</name>
    <name evidence="3" type="ORF">ERS008667_03588</name>
</gene>
<keyword evidence="1" id="KW-0732">Signal</keyword>
<name>A0A0T9R8V3_9GAMM</name>
<dbReference type="RefSeq" id="WP_025382068.1">
    <property type="nucleotide sequence ID" value="NZ_CABIHS010000191.1"/>
</dbReference>
<dbReference type="GeneID" id="96663573"/>